<sequence>MSVHGHIIKRWQSRLVSKSPVWVKLGEIGVSKRILAQGCTPRRRLKHTALSRFWDWTRIAKPPTTLILLTFEGQVFRYYFGKLPFPEDKVKGLSPPTDDIGISLLKSMFIIQPEDRPTAPGALSHGWMAGIHSVNDNSGEGQDEVTQSRADSAPNGKRKNTLAISDEPKKEAKAASRTAWTQGRIRGYKEAAVLESTLGPGIGIDPSQLPGY</sequence>
<proteinExistence type="predicted"/>
<keyword evidence="3" id="KW-1185">Reference proteome</keyword>
<dbReference type="SUPFAM" id="SSF56112">
    <property type="entry name" value="Protein kinase-like (PK-like)"/>
    <property type="match status" value="1"/>
</dbReference>
<dbReference type="Gene3D" id="1.10.510.10">
    <property type="entry name" value="Transferase(Phosphotransferase) domain 1"/>
    <property type="match status" value="1"/>
</dbReference>
<evidence type="ECO:0000256" key="1">
    <source>
        <dbReference type="SAM" id="MobiDB-lite"/>
    </source>
</evidence>
<dbReference type="EMBL" id="NESQ01000101">
    <property type="protein sequence ID" value="PUU79020.1"/>
    <property type="molecule type" value="Genomic_DNA"/>
</dbReference>
<evidence type="ECO:0008006" key="4">
    <source>
        <dbReference type="Google" id="ProtNLM"/>
    </source>
</evidence>
<name>A0A2T6ZU58_TUBBO</name>
<reference evidence="2 3" key="1">
    <citation type="submission" date="2017-04" db="EMBL/GenBank/DDBJ databases">
        <title>Draft genome sequence of Tuber borchii Vittad., a whitish edible truffle.</title>
        <authorList>
            <consortium name="DOE Joint Genome Institute"/>
            <person name="Murat C."/>
            <person name="Kuo A."/>
            <person name="Barry K.W."/>
            <person name="Clum A."/>
            <person name="Dockter R.B."/>
            <person name="Fauchery L."/>
            <person name="Iotti M."/>
            <person name="Kohler A."/>
            <person name="Labutti K."/>
            <person name="Lindquist E.A."/>
            <person name="Lipzen A."/>
            <person name="Ohm R.A."/>
            <person name="Wang M."/>
            <person name="Grigoriev I.V."/>
            <person name="Zambonelli A."/>
            <person name="Martin F.M."/>
        </authorList>
    </citation>
    <scope>NUCLEOTIDE SEQUENCE [LARGE SCALE GENOMIC DNA]</scope>
    <source>
        <strain evidence="2 3">Tbo3840</strain>
    </source>
</reference>
<dbReference type="OrthoDB" id="10252171at2759"/>
<organism evidence="2 3">
    <name type="scientific">Tuber borchii</name>
    <name type="common">White truffle</name>
    <dbReference type="NCBI Taxonomy" id="42251"/>
    <lineage>
        <taxon>Eukaryota</taxon>
        <taxon>Fungi</taxon>
        <taxon>Dikarya</taxon>
        <taxon>Ascomycota</taxon>
        <taxon>Pezizomycotina</taxon>
        <taxon>Pezizomycetes</taxon>
        <taxon>Pezizales</taxon>
        <taxon>Tuberaceae</taxon>
        <taxon>Tuber</taxon>
    </lineage>
</organism>
<dbReference type="InterPro" id="IPR011009">
    <property type="entry name" value="Kinase-like_dom_sf"/>
</dbReference>
<evidence type="ECO:0000313" key="3">
    <source>
        <dbReference type="Proteomes" id="UP000244722"/>
    </source>
</evidence>
<gene>
    <name evidence="2" type="ORF">B9Z19DRAFT_1125744</name>
</gene>
<feature type="region of interest" description="Disordered" evidence="1">
    <location>
        <begin position="133"/>
        <end position="180"/>
    </location>
</feature>
<dbReference type="AlphaFoldDB" id="A0A2T6ZU58"/>
<evidence type="ECO:0000313" key="2">
    <source>
        <dbReference type="EMBL" id="PUU79020.1"/>
    </source>
</evidence>
<accession>A0A2T6ZU58</accession>
<comment type="caution">
    <text evidence="2">The sequence shown here is derived from an EMBL/GenBank/DDBJ whole genome shotgun (WGS) entry which is preliminary data.</text>
</comment>
<feature type="compositionally biased region" description="Polar residues" evidence="1">
    <location>
        <begin position="134"/>
        <end position="150"/>
    </location>
</feature>
<protein>
    <recommendedName>
        <fullName evidence="4">Protein kinase domain-containing protein</fullName>
    </recommendedName>
</protein>
<dbReference type="Proteomes" id="UP000244722">
    <property type="component" value="Unassembled WGS sequence"/>
</dbReference>